<dbReference type="EMBL" id="FNDO01000006">
    <property type="protein sequence ID" value="SDH47039.1"/>
    <property type="molecule type" value="Genomic_DNA"/>
</dbReference>
<proteinExistence type="predicted"/>
<dbReference type="InterPro" id="IPR000421">
    <property type="entry name" value="FA58C"/>
</dbReference>
<dbReference type="AlphaFoldDB" id="A0A1G8CP55"/>
<dbReference type="SUPFAM" id="SSF49785">
    <property type="entry name" value="Galactose-binding domain-like"/>
    <property type="match status" value="2"/>
</dbReference>
<reference evidence="3 4" key="1">
    <citation type="submission" date="2016-10" db="EMBL/GenBank/DDBJ databases">
        <authorList>
            <person name="de Groot N.N."/>
        </authorList>
    </citation>
    <scope>NUCLEOTIDE SEQUENCE [LARGE SCALE GENOMIC DNA]</scope>
    <source>
        <strain evidence="3 4">NLAE-zl-C57</strain>
    </source>
</reference>
<dbReference type="Proteomes" id="UP000181870">
    <property type="component" value="Unassembled WGS sequence"/>
</dbReference>
<evidence type="ECO:0000256" key="1">
    <source>
        <dbReference type="SAM" id="SignalP"/>
    </source>
</evidence>
<evidence type="ECO:0000313" key="3">
    <source>
        <dbReference type="EMBL" id="SDH47039.1"/>
    </source>
</evidence>
<evidence type="ECO:0000259" key="2">
    <source>
        <dbReference type="Pfam" id="PF00754"/>
    </source>
</evidence>
<gene>
    <name evidence="3" type="ORF">SAMN05192582_100673</name>
</gene>
<feature type="domain" description="F5/8 type C" evidence="2">
    <location>
        <begin position="204"/>
        <end position="316"/>
    </location>
</feature>
<dbReference type="Gene3D" id="2.60.120.260">
    <property type="entry name" value="Galactose-binding domain-like"/>
    <property type="match status" value="2"/>
</dbReference>
<dbReference type="InterPro" id="IPR008979">
    <property type="entry name" value="Galactose-bd-like_sf"/>
</dbReference>
<evidence type="ECO:0000313" key="4">
    <source>
        <dbReference type="Proteomes" id="UP000181870"/>
    </source>
</evidence>
<name>A0A1G8CP55_BACOV</name>
<protein>
    <submittedName>
        <fullName evidence="3">Alpha-L-fucosidase 2</fullName>
    </submittedName>
</protein>
<organism evidence="3 4">
    <name type="scientific">Bacteroides ovatus</name>
    <dbReference type="NCBI Taxonomy" id="28116"/>
    <lineage>
        <taxon>Bacteria</taxon>
        <taxon>Pseudomonadati</taxon>
        <taxon>Bacteroidota</taxon>
        <taxon>Bacteroidia</taxon>
        <taxon>Bacteroidales</taxon>
        <taxon>Bacteroidaceae</taxon>
        <taxon>Bacteroides</taxon>
    </lineage>
</organism>
<accession>A0A1G8CP55</accession>
<dbReference type="RefSeq" id="WP_081352651.1">
    <property type="nucleotide sequence ID" value="NZ_FNDO01000006.1"/>
</dbReference>
<dbReference type="Pfam" id="PF00754">
    <property type="entry name" value="F5_F8_type_C"/>
    <property type="match status" value="1"/>
</dbReference>
<feature type="signal peptide" evidence="1">
    <location>
        <begin position="1"/>
        <end position="22"/>
    </location>
</feature>
<feature type="chain" id="PRO_5010343280" evidence="1">
    <location>
        <begin position="23"/>
        <end position="327"/>
    </location>
</feature>
<sequence>MKKVSYITTGALCAFLSFSAMANADTMDNDPQIVRIQTNCDNMKSKNQNVTKLFDGSTSSKWFADGFNGKLPAIIIWEYDQKYGAKAYSLTSGNDVPGRDPQSWKFYGSADGKSYTLLDKQANITFADRNDTREFPLKSTVNYKFYKLEITKIASGMPPQLSEIELVSTADVIPELSDDVEIVSLTIPEAPKALNITSNCDNTKNQNQKVDKLFDGNMRTKWYAEGFSGTFPCFIAWEYAKPLAVKSYTLTSGNDVPARDPKAWNLYGSNDGQSYTLIDKQENVTFDRSETKEFDLAKAANYKYFKFEIMAVMGGSTPPQLSEIELK</sequence>
<keyword evidence="1" id="KW-0732">Signal</keyword>